<dbReference type="EMBL" id="LVJN01000001">
    <property type="protein sequence ID" value="OSM08776.1"/>
    <property type="molecule type" value="Genomic_DNA"/>
</dbReference>
<reference evidence="1 2" key="1">
    <citation type="journal article" date="2016" name="BMC Genomics">
        <title>Combined genomic and structural analyses of a cultured magnetotactic bacterium reveals its niche adaptation to a dynamic environment.</title>
        <authorList>
            <person name="Araujo A.C."/>
            <person name="Morillo V."/>
            <person name="Cypriano J."/>
            <person name="Teixeira L.C."/>
            <person name="Leao P."/>
            <person name="Lyra S."/>
            <person name="Almeida L.G."/>
            <person name="Bazylinski D.A."/>
            <person name="Vasconcellos A.T."/>
            <person name="Abreu F."/>
            <person name="Lins U."/>
        </authorList>
    </citation>
    <scope>NUCLEOTIDE SEQUENCE [LARGE SCALE GENOMIC DNA]</scope>
    <source>
        <strain evidence="1 2">IT-1</strain>
    </source>
</reference>
<proteinExistence type="predicted"/>
<dbReference type="Pfam" id="PF08780">
    <property type="entry name" value="NTase_sub_bind"/>
    <property type="match status" value="1"/>
</dbReference>
<dbReference type="InterPro" id="IPR010235">
    <property type="entry name" value="HepT"/>
</dbReference>
<comment type="caution">
    <text evidence="1">The sequence shown here is derived from an EMBL/GenBank/DDBJ whole genome shotgun (WGS) entry which is preliminary data.</text>
</comment>
<sequence>MIDFNKLEKSLAHLKAQQNNRCALPPEMPTLMREAVDESVIQRFETCYDTLWKTLRRYLREELGLAETPASPKPIFRLANENNLLLSDIAHWLEYANARIATAHDYSDEKAQAALALMDRFIEDAEALLQSLTGRR</sequence>
<accession>A0A1Y2KB14</accession>
<dbReference type="STRING" id="1434232.MAIT1_02850"/>
<gene>
    <name evidence="1" type="ORF">MAIT1_02850</name>
</gene>
<evidence type="ECO:0000313" key="2">
    <source>
        <dbReference type="Proteomes" id="UP000194003"/>
    </source>
</evidence>
<dbReference type="OrthoDB" id="9810452at2"/>
<evidence type="ECO:0000313" key="1">
    <source>
        <dbReference type="EMBL" id="OSM08776.1"/>
    </source>
</evidence>
<organism evidence="1 2">
    <name type="scientific">Magnetofaba australis IT-1</name>
    <dbReference type="NCBI Taxonomy" id="1434232"/>
    <lineage>
        <taxon>Bacteria</taxon>
        <taxon>Pseudomonadati</taxon>
        <taxon>Pseudomonadota</taxon>
        <taxon>Magnetococcia</taxon>
        <taxon>Magnetococcales</taxon>
        <taxon>Magnetococcaceae</taxon>
        <taxon>Magnetofaba</taxon>
    </lineage>
</organism>
<keyword evidence="1" id="KW-0808">Transferase</keyword>
<name>A0A1Y2KB14_9PROT</name>
<dbReference type="AlphaFoldDB" id="A0A1Y2KB14"/>
<dbReference type="SUPFAM" id="SSF81593">
    <property type="entry name" value="Nucleotidyltransferase substrate binding subunit/domain"/>
    <property type="match status" value="1"/>
</dbReference>
<dbReference type="GO" id="GO:0016740">
    <property type="term" value="F:transferase activity"/>
    <property type="evidence" value="ECO:0007669"/>
    <property type="project" value="UniProtKB-KW"/>
</dbReference>
<protein>
    <submittedName>
        <fullName evidence="1">Putative nucleotidyltransferase substrate binding-like protein</fullName>
    </submittedName>
</protein>
<dbReference type="RefSeq" id="WP_085440000.1">
    <property type="nucleotide sequence ID" value="NZ_LVJN01000001.1"/>
</dbReference>
<dbReference type="Gene3D" id="1.20.120.330">
    <property type="entry name" value="Nucleotidyltransferases domain 2"/>
    <property type="match status" value="1"/>
</dbReference>
<keyword evidence="2" id="KW-1185">Reference proteome</keyword>
<dbReference type="Proteomes" id="UP000194003">
    <property type="component" value="Unassembled WGS sequence"/>
</dbReference>